<gene>
    <name evidence="2" type="ORF">HUE56_06515</name>
</gene>
<dbReference type="AlphaFoldDB" id="A0A6N1AF38"/>
<dbReference type="OrthoDB" id="2373648at2"/>
<evidence type="ECO:0000256" key="1">
    <source>
        <dbReference type="SAM" id="MobiDB-lite"/>
    </source>
</evidence>
<sequence>MLFSETLRFRLRGVAPLLMRNSRLVDPLDDYSREISAIAGKRHKTISDHERLAQVEWHGSVWVDDGRPCIPAHVIEGMIAAAARTRKRGGHARSGLICTANAPLVYEGPSSLDDLWKDPRFQLRMPVRTPKGRVMRTRPAFPNWQATIEIKFLPSVVDENSIEEWLKLGGDLLGIGDFRPRYGRFSVEAVANTEIVSSGPAGRVLACQASARQGSATSEGEVPVTSPSRRPQVKNTKALPEHVQQKETTPQEQS</sequence>
<protein>
    <submittedName>
        <fullName evidence="2">Uncharacterized protein</fullName>
    </submittedName>
</protein>
<keyword evidence="3" id="KW-1185">Reference proteome</keyword>
<keyword evidence="2" id="KW-0614">Plasmid</keyword>
<geneLocation type="plasmid" evidence="2 3">
    <name>unnamed3</name>
</geneLocation>
<dbReference type="RefSeq" id="WP_149198956.1">
    <property type="nucleotide sequence ID" value="NZ_BSOV01000025.1"/>
</dbReference>
<organism evidence="2 3">
    <name type="scientific">Azospirillum oryzae</name>
    <dbReference type="NCBI Taxonomy" id="286727"/>
    <lineage>
        <taxon>Bacteria</taxon>
        <taxon>Pseudomonadati</taxon>
        <taxon>Pseudomonadota</taxon>
        <taxon>Alphaproteobacteria</taxon>
        <taxon>Rhodospirillales</taxon>
        <taxon>Azospirillaceae</taxon>
        <taxon>Azospirillum</taxon>
    </lineage>
</organism>
<feature type="region of interest" description="Disordered" evidence="1">
    <location>
        <begin position="212"/>
        <end position="254"/>
    </location>
</feature>
<proteinExistence type="predicted"/>
<evidence type="ECO:0000313" key="2">
    <source>
        <dbReference type="EMBL" id="QKS50166.1"/>
    </source>
</evidence>
<accession>A0A6N1AF38</accession>
<dbReference type="Proteomes" id="UP000509702">
    <property type="component" value="Plasmid unnamed3"/>
</dbReference>
<dbReference type="KEGG" id="aoz:HUE56_06515"/>
<evidence type="ECO:0000313" key="3">
    <source>
        <dbReference type="Proteomes" id="UP000509702"/>
    </source>
</evidence>
<dbReference type="EMBL" id="CP054617">
    <property type="protein sequence ID" value="QKS50166.1"/>
    <property type="molecule type" value="Genomic_DNA"/>
</dbReference>
<reference evidence="2 3" key="1">
    <citation type="submission" date="2020-06" db="EMBL/GenBank/DDBJ databases">
        <title>Complete genome of Azosprillum oryzae KACC14407.</title>
        <authorList>
            <person name="Kim M."/>
            <person name="Park Y.-J."/>
            <person name="Shin J.-H."/>
        </authorList>
    </citation>
    <scope>NUCLEOTIDE SEQUENCE [LARGE SCALE GENOMIC DNA]</scope>
    <source>
        <strain evidence="2 3">KACC 14407</strain>
        <plasmid evidence="2 3">unnamed3</plasmid>
    </source>
</reference>
<feature type="compositionally biased region" description="Polar residues" evidence="1">
    <location>
        <begin position="225"/>
        <end position="235"/>
    </location>
</feature>
<name>A0A6N1AF38_9PROT</name>